<protein>
    <submittedName>
        <fullName evidence="1">Uncharacterized protein</fullName>
    </submittedName>
</protein>
<sequence>MCQPSSNNNATSEIHFRDARCIWQASAISTGPEQNTQCYQFVIKKEENTTGSEQCQMIMQWEKRALSTNESGTPRSQDNKHFVLVVVDRKTHRKSRIATMNRAGFKVTVRERLILDHPRTCLAFPDPVSAGGGSQDSCADLETWLYTHVLTFGIWVASQEGWLA</sequence>
<dbReference type="AlphaFoldDB" id="A0A9W9MJ24"/>
<evidence type="ECO:0000313" key="1">
    <source>
        <dbReference type="EMBL" id="KAJ5202179.1"/>
    </source>
</evidence>
<accession>A0A9W9MJ24</accession>
<reference evidence="1" key="2">
    <citation type="journal article" date="2023" name="IMA Fungus">
        <title>Comparative genomic study of the Penicillium genus elucidates a diverse pangenome and 15 lateral gene transfer events.</title>
        <authorList>
            <person name="Petersen C."/>
            <person name="Sorensen T."/>
            <person name="Nielsen M.R."/>
            <person name="Sondergaard T.E."/>
            <person name="Sorensen J.L."/>
            <person name="Fitzpatrick D.A."/>
            <person name="Frisvad J.C."/>
            <person name="Nielsen K.L."/>
        </authorList>
    </citation>
    <scope>NUCLEOTIDE SEQUENCE</scope>
    <source>
        <strain evidence="1">IBT 20477</strain>
    </source>
</reference>
<keyword evidence="2" id="KW-1185">Reference proteome</keyword>
<comment type="caution">
    <text evidence="1">The sequence shown here is derived from an EMBL/GenBank/DDBJ whole genome shotgun (WGS) entry which is preliminary data.</text>
</comment>
<dbReference type="EMBL" id="JAPQKQ010000003">
    <property type="protein sequence ID" value="KAJ5202179.1"/>
    <property type="molecule type" value="Genomic_DNA"/>
</dbReference>
<gene>
    <name evidence="1" type="ORF">N7449_004258</name>
</gene>
<evidence type="ECO:0000313" key="2">
    <source>
        <dbReference type="Proteomes" id="UP001150942"/>
    </source>
</evidence>
<dbReference type="Proteomes" id="UP001150942">
    <property type="component" value="Unassembled WGS sequence"/>
</dbReference>
<proteinExistence type="predicted"/>
<dbReference type="OrthoDB" id="4475042at2759"/>
<reference evidence="1" key="1">
    <citation type="submission" date="2022-11" db="EMBL/GenBank/DDBJ databases">
        <authorList>
            <person name="Petersen C."/>
        </authorList>
    </citation>
    <scope>NUCLEOTIDE SEQUENCE</scope>
    <source>
        <strain evidence="1">IBT 20477</strain>
    </source>
</reference>
<name>A0A9W9MJ24_9EURO</name>
<organism evidence="1 2">
    <name type="scientific">Penicillium cf. viridicatum</name>
    <dbReference type="NCBI Taxonomy" id="2972119"/>
    <lineage>
        <taxon>Eukaryota</taxon>
        <taxon>Fungi</taxon>
        <taxon>Dikarya</taxon>
        <taxon>Ascomycota</taxon>
        <taxon>Pezizomycotina</taxon>
        <taxon>Eurotiomycetes</taxon>
        <taxon>Eurotiomycetidae</taxon>
        <taxon>Eurotiales</taxon>
        <taxon>Aspergillaceae</taxon>
        <taxon>Penicillium</taxon>
    </lineage>
</organism>